<keyword evidence="2" id="KW-0813">Transport</keyword>
<gene>
    <name evidence="7" type="ORF">EAX62_02940</name>
</gene>
<protein>
    <submittedName>
        <fullName evidence="7">ABC transporter ATP-binding protein</fullName>
    </submittedName>
</protein>
<comment type="similarity">
    <text evidence="1">Belongs to the ABC transporter superfamily.</text>
</comment>
<dbReference type="GO" id="GO:0015807">
    <property type="term" value="P:L-amino acid transport"/>
    <property type="evidence" value="ECO:0007669"/>
    <property type="project" value="TreeGrafter"/>
</dbReference>
<evidence type="ECO:0000256" key="2">
    <source>
        <dbReference type="ARBA" id="ARBA00022448"/>
    </source>
</evidence>
<dbReference type="GO" id="GO:0015658">
    <property type="term" value="F:branched-chain amino acid transmembrane transporter activity"/>
    <property type="evidence" value="ECO:0007669"/>
    <property type="project" value="TreeGrafter"/>
</dbReference>
<evidence type="ECO:0000256" key="4">
    <source>
        <dbReference type="ARBA" id="ARBA00022840"/>
    </source>
</evidence>
<dbReference type="CDD" id="cd03224">
    <property type="entry name" value="ABC_TM1139_LivF_branched"/>
    <property type="match status" value="1"/>
</dbReference>
<dbReference type="SUPFAM" id="SSF52540">
    <property type="entry name" value="P-loop containing nucleoside triphosphate hydrolases"/>
    <property type="match status" value="1"/>
</dbReference>
<dbReference type="AlphaFoldDB" id="A0A3M0GJ08"/>
<dbReference type="Pfam" id="PF00005">
    <property type="entry name" value="ABC_tran"/>
    <property type="match status" value="1"/>
</dbReference>
<dbReference type="EMBL" id="REFW01000001">
    <property type="protein sequence ID" value="RMB61603.1"/>
    <property type="molecule type" value="Genomic_DNA"/>
</dbReference>
<keyword evidence="3" id="KW-0547">Nucleotide-binding</keyword>
<evidence type="ECO:0000256" key="3">
    <source>
        <dbReference type="ARBA" id="ARBA00022741"/>
    </source>
</evidence>
<dbReference type="PROSITE" id="PS00211">
    <property type="entry name" value="ABC_TRANSPORTER_1"/>
    <property type="match status" value="1"/>
</dbReference>
<proteinExistence type="inferred from homology"/>
<sequence>MPSDLLLDARNLNVHYGHFHALQDVSYTIAPGEIVSLLGGNACGKSTTMKTLLQLVPLTSGEIIFDGASTASESTADVVSRGIASVPEARRVFPEMTIEDNLLVGAHTRRDGRAAIRRDVAAQFDLFPRLAERRTQVAGTMSGGEQQMLAFARALMSRPKLICMDEPTMGLAPKIVDQVLDTIQRINRELGISVFMVEQNAELALSIAHRAYVLVNGVVTLSGGANELIRDPRIREAYLGQKAA</sequence>
<dbReference type="InterPro" id="IPR052156">
    <property type="entry name" value="BCAA_Transport_ATP-bd_LivF"/>
</dbReference>
<comment type="caution">
    <text evidence="7">The sequence shown here is derived from an EMBL/GenBank/DDBJ whole genome shotgun (WGS) entry which is preliminary data.</text>
</comment>
<evidence type="ECO:0000259" key="6">
    <source>
        <dbReference type="PROSITE" id="PS50893"/>
    </source>
</evidence>
<dbReference type="Gene3D" id="3.40.50.300">
    <property type="entry name" value="P-loop containing nucleotide triphosphate hydrolases"/>
    <property type="match status" value="1"/>
</dbReference>
<reference evidence="7 8" key="1">
    <citation type="submission" date="2018-10" db="EMBL/GenBank/DDBJ databases">
        <title>Tessaracoccus antarcticuss sp. nov., isolated from sediment.</title>
        <authorList>
            <person name="Zhou L.Y."/>
            <person name="Du Z.J."/>
        </authorList>
    </citation>
    <scope>NUCLEOTIDE SEQUENCE [LARGE SCALE GENOMIC DNA]</scope>
    <source>
        <strain evidence="7 8">JDX10</strain>
    </source>
</reference>
<organism evidence="7 8">
    <name type="scientific">Tessaracoccus antarcticus</name>
    <dbReference type="NCBI Taxonomy" id="2479848"/>
    <lineage>
        <taxon>Bacteria</taxon>
        <taxon>Bacillati</taxon>
        <taxon>Actinomycetota</taxon>
        <taxon>Actinomycetes</taxon>
        <taxon>Propionibacteriales</taxon>
        <taxon>Propionibacteriaceae</taxon>
        <taxon>Tessaracoccus</taxon>
    </lineage>
</organism>
<dbReference type="RefSeq" id="WP_121900150.1">
    <property type="nucleotide sequence ID" value="NZ_REFW01000001.1"/>
</dbReference>
<keyword evidence="8" id="KW-1185">Reference proteome</keyword>
<dbReference type="InterPro" id="IPR027417">
    <property type="entry name" value="P-loop_NTPase"/>
</dbReference>
<dbReference type="PROSITE" id="PS50893">
    <property type="entry name" value="ABC_TRANSPORTER_2"/>
    <property type="match status" value="1"/>
</dbReference>
<dbReference type="PANTHER" id="PTHR43820">
    <property type="entry name" value="HIGH-AFFINITY BRANCHED-CHAIN AMINO ACID TRANSPORT ATP-BINDING PROTEIN LIVF"/>
    <property type="match status" value="1"/>
</dbReference>
<dbReference type="GO" id="GO:0016887">
    <property type="term" value="F:ATP hydrolysis activity"/>
    <property type="evidence" value="ECO:0007669"/>
    <property type="project" value="InterPro"/>
</dbReference>
<evidence type="ECO:0000313" key="8">
    <source>
        <dbReference type="Proteomes" id="UP000275256"/>
    </source>
</evidence>
<evidence type="ECO:0000256" key="1">
    <source>
        <dbReference type="ARBA" id="ARBA00005417"/>
    </source>
</evidence>
<dbReference type="Proteomes" id="UP000275256">
    <property type="component" value="Unassembled WGS sequence"/>
</dbReference>
<evidence type="ECO:0000313" key="7">
    <source>
        <dbReference type="EMBL" id="RMB61603.1"/>
    </source>
</evidence>
<dbReference type="PANTHER" id="PTHR43820:SF4">
    <property type="entry name" value="HIGH-AFFINITY BRANCHED-CHAIN AMINO ACID TRANSPORT ATP-BINDING PROTEIN LIVF"/>
    <property type="match status" value="1"/>
</dbReference>
<name>A0A3M0GJ08_9ACTN</name>
<keyword evidence="5" id="KW-0029">Amino-acid transport</keyword>
<dbReference type="InterPro" id="IPR017871">
    <property type="entry name" value="ABC_transporter-like_CS"/>
</dbReference>
<evidence type="ECO:0000256" key="5">
    <source>
        <dbReference type="ARBA" id="ARBA00022970"/>
    </source>
</evidence>
<accession>A0A3M0GJ08</accession>
<feature type="domain" description="ABC transporter" evidence="6">
    <location>
        <begin position="7"/>
        <end position="241"/>
    </location>
</feature>
<dbReference type="GO" id="GO:0005524">
    <property type="term" value="F:ATP binding"/>
    <property type="evidence" value="ECO:0007669"/>
    <property type="project" value="UniProtKB-KW"/>
</dbReference>
<dbReference type="InterPro" id="IPR003439">
    <property type="entry name" value="ABC_transporter-like_ATP-bd"/>
</dbReference>
<keyword evidence="4 7" id="KW-0067">ATP-binding</keyword>
<dbReference type="OrthoDB" id="9776369at2"/>
<dbReference type="SMART" id="SM00382">
    <property type="entry name" value="AAA"/>
    <property type="match status" value="1"/>
</dbReference>
<dbReference type="InterPro" id="IPR003593">
    <property type="entry name" value="AAA+_ATPase"/>
</dbReference>